<feature type="non-terminal residue" evidence="1">
    <location>
        <position position="61"/>
    </location>
</feature>
<dbReference type="AlphaFoldDB" id="A0A9N9NCA9"/>
<comment type="caution">
    <text evidence="1">The sequence shown here is derived from an EMBL/GenBank/DDBJ whole genome shotgun (WGS) entry which is preliminary data.</text>
</comment>
<dbReference type="EMBL" id="CAJVQA010013106">
    <property type="protein sequence ID" value="CAG8721978.1"/>
    <property type="molecule type" value="Genomic_DNA"/>
</dbReference>
<evidence type="ECO:0000313" key="2">
    <source>
        <dbReference type="Proteomes" id="UP000789759"/>
    </source>
</evidence>
<proteinExistence type="predicted"/>
<reference evidence="1" key="1">
    <citation type="submission" date="2021-06" db="EMBL/GenBank/DDBJ databases">
        <authorList>
            <person name="Kallberg Y."/>
            <person name="Tangrot J."/>
            <person name="Rosling A."/>
        </authorList>
    </citation>
    <scope>NUCLEOTIDE SEQUENCE</scope>
    <source>
        <strain evidence="1">FL966</strain>
    </source>
</reference>
<sequence>IIADAIELKNKNNALNYAKKFYKDTIDTDLIKLGAYTYAKVLIQYEMQKKTKEMFKISFFE</sequence>
<evidence type="ECO:0000313" key="1">
    <source>
        <dbReference type="EMBL" id="CAG8721978.1"/>
    </source>
</evidence>
<feature type="non-terminal residue" evidence="1">
    <location>
        <position position="1"/>
    </location>
</feature>
<gene>
    <name evidence="1" type="ORF">CPELLU_LOCUS12956</name>
</gene>
<protein>
    <submittedName>
        <fullName evidence="1">9290_t:CDS:1</fullName>
    </submittedName>
</protein>
<keyword evidence="2" id="KW-1185">Reference proteome</keyword>
<organism evidence="1 2">
    <name type="scientific">Cetraspora pellucida</name>
    <dbReference type="NCBI Taxonomy" id="1433469"/>
    <lineage>
        <taxon>Eukaryota</taxon>
        <taxon>Fungi</taxon>
        <taxon>Fungi incertae sedis</taxon>
        <taxon>Mucoromycota</taxon>
        <taxon>Glomeromycotina</taxon>
        <taxon>Glomeromycetes</taxon>
        <taxon>Diversisporales</taxon>
        <taxon>Gigasporaceae</taxon>
        <taxon>Cetraspora</taxon>
    </lineage>
</organism>
<name>A0A9N9NCA9_9GLOM</name>
<dbReference type="Proteomes" id="UP000789759">
    <property type="component" value="Unassembled WGS sequence"/>
</dbReference>
<accession>A0A9N9NCA9</accession>